<proteinExistence type="predicted"/>
<evidence type="ECO:0000256" key="2">
    <source>
        <dbReference type="ARBA" id="ARBA00023054"/>
    </source>
</evidence>
<dbReference type="Proteomes" id="UP000321353">
    <property type="component" value="Chromosome"/>
</dbReference>
<evidence type="ECO:0000256" key="1">
    <source>
        <dbReference type="ARBA" id="ARBA00004196"/>
    </source>
</evidence>
<feature type="domain" description="CusB-like beta-barrel" evidence="5">
    <location>
        <begin position="288"/>
        <end position="373"/>
    </location>
</feature>
<dbReference type="KEGG" id="smam:Mal15_69940"/>
<organism evidence="6 7">
    <name type="scientific">Stieleria maiorica</name>
    <dbReference type="NCBI Taxonomy" id="2795974"/>
    <lineage>
        <taxon>Bacteria</taxon>
        <taxon>Pseudomonadati</taxon>
        <taxon>Planctomycetota</taxon>
        <taxon>Planctomycetia</taxon>
        <taxon>Pirellulales</taxon>
        <taxon>Pirellulaceae</taxon>
        <taxon>Stieleria</taxon>
    </lineage>
</organism>
<accession>A0A5B9MNH2</accession>
<keyword evidence="2 3" id="KW-0175">Coiled coil</keyword>
<dbReference type="EMBL" id="CP036264">
    <property type="protein sequence ID" value="QEG02873.1"/>
    <property type="molecule type" value="Genomic_DNA"/>
</dbReference>
<evidence type="ECO:0000259" key="5">
    <source>
        <dbReference type="Pfam" id="PF25954"/>
    </source>
</evidence>
<dbReference type="SUPFAM" id="SSF111369">
    <property type="entry name" value="HlyD-like secretion proteins"/>
    <property type="match status" value="3"/>
</dbReference>
<dbReference type="Pfam" id="PF25954">
    <property type="entry name" value="Beta-barrel_RND_2"/>
    <property type="match status" value="1"/>
</dbReference>
<reference evidence="6 7" key="1">
    <citation type="submission" date="2019-02" db="EMBL/GenBank/DDBJ databases">
        <title>Planctomycetal bacteria perform biofilm scaping via a novel small molecule.</title>
        <authorList>
            <person name="Jeske O."/>
            <person name="Boedeker C."/>
            <person name="Wiegand S."/>
            <person name="Breitling P."/>
            <person name="Kallscheuer N."/>
            <person name="Jogler M."/>
            <person name="Rohde M."/>
            <person name="Petersen J."/>
            <person name="Medema M.H."/>
            <person name="Surup F."/>
            <person name="Jogler C."/>
        </authorList>
    </citation>
    <scope>NUCLEOTIDE SEQUENCE [LARGE SCALE GENOMIC DNA]</scope>
    <source>
        <strain evidence="6 7">Mal15</strain>
    </source>
</reference>
<dbReference type="RefSeq" id="WP_147871750.1">
    <property type="nucleotide sequence ID" value="NZ_CP036264.1"/>
</dbReference>
<sequence length="378" mass="42075">MLNRSIPLSVAVVGLLALVFYSQWNREPPRVSGFIEADEIRLGSRVGGRVAVVHVQEGQEVTAGEVLVEFEPYDLLEREKELELTLAARESEYQRFLAGFREEETAQAKAKLDQLQARSDLLIAGPRKQEIQAARGRLAQAEAEKRLAVQGFERLSKLAGSNATSQQELDAAREALEAATANLDVRQQELDLLLAGTRAEELREAAARVEEARQAWQLMQRGYRQEEIDQAKASRDAAKAALQAIGRQKEELRVKSPIDGTIEALDLQPGDMVAPGAPVLSMLDRGNLWVRSYIPQNRVGMQLGQRLRLNVDSYGDRTFHGVVTFIARQAEFTPSNVQTPEERSKQVFRIKVAIENEDGMLRPGMMADVWLDEHGGAP</sequence>
<dbReference type="Gene3D" id="6.10.140.1990">
    <property type="match status" value="1"/>
</dbReference>
<dbReference type="AlphaFoldDB" id="A0A5B9MNH2"/>
<evidence type="ECO:0000313" key="6">
    <source>
        <dbReference type="EMBL" id="QEG02873.1"/>
    </source>
</evidence>
<name>A0A5B9MNH2_9BACT</name>
<evidence type="ECO:0000313" key="7">
    <source>
        <dbReference type="Proteomes" id="UP000321353"/>
    </source>
</evidence>
<dbReference type="InterPro" id="IPR030190">
    <property type="entry name" value="MacA_alpha-hairpin_sf"/>
</dbReference>
<dbReference type="Gene3D" id="2.40.30.170">
    <property type="match status" value="1"/>
</dbReference>
<dbReference type="GO" id="GO:0019898">
    <property type="term" value="C:extrinsic component of membrane"/>
    <property type="evidence" value="ECO:0007669"/>
    <property type="project" value="InterPro"/>
</dbReference>
<comment type="subcellular location">
    <subcellularLocation>
        <location evidence="1">Cell envelope</location>
    </subcellularLocation>
</comment>
<feature type="coiled-coil region" evidence="3">
    <location>
        <begin position="162"/>
        <end position="255"/>
    </location>
</feature>
<dbReference type="PANTHER" id="PTHR32347:SF23">
    <property type="entry name" value="BLL5650 PROTEIN"/>
    <property type="match status" value="1"/>
</dbReference>
<keyword evidence="7" id="KW-1185">Reference proteome</keyword>
<dbReference type="InterPro" id="IPR059052">
    <property type="entry name" value="HH_YbhG-like"/>
</dbReference>
<gene>
    <name evidence="6" type="primary">emrA</name>
    <name evidence="6" type="ORF">Mal15_69940</name>
</gene>
<protein>
    <submittedName>
        <fullName evidence="6">Multidrug export protein EmrA</fullName>
    </submittedName>
</protein>
<dbReference type="PANTHER" id="PTHR32347">
    <property type="entry name" value="EFFLUX SYSTEM COMPONENT YKNX-RELATED"/>
    <property type="match status" value="1"/>
</dbReference>
<feature type="domain" description="YbhG-like alpha-helical hairpin" evidence="4">
    <location>
        <begin position="107"/>
        <end position="215"/>
    </location>
</feature>
<dbReference type="InterPro" id="IPR058792">
    <property type="entry name" value="Beta-barrel_RND_2"/>
</dbReference>
<dbReference type="InterPro" id="IPR050465">
    <property type="entry name" value="UPF0194_transport"/>
</dbReference>
<evidence type="ECO:0000256" key="3">
    <source>
        <dbReference type="SAM" id="Coils"/>
    </source>
</evidence>
<dbReference type="GO" id="GO:1990961">
    <property type="term" value="P:xenobiotic detoxification by transmembrane export across the plasma membrane"/>
    <property type="evidence" value="ECO:0007669"/>
    <property type="project" value="InterPro"/>
</dbReference>
<evidence type="ECO:0000259" key="4">
    <source>
        <dbReference type="Pfam" id="PF25881"/>
    </source>
</evidence>
<dbReference type="Gene3D" id="2.40.50.100">
    <property type="match status" value="2"/>
</dbReference>
<dbReference type="GO" id="GO:0030313">
    <property type="term" value="C:cell envelope"/>
    <property type="evidence" value="ECO:0007669"/>
    <property type="project" value="UniProtKB-SubCell"/>
</dbReference>
<dbReference type="Pfam" id="PF25881">
    <property type="entry name" value="HH_YBHG"/>
    <property type="match status" value="1"/>
</dbReference>
<dbReference type="GO" id="GO:1990195">
    <property type="term" value="C:macrolide transmembrane transporter complex"/>
    <property type="evidence" value="ECO:0007669"/>
    <property type="project" value="InterPro"/>
</dbReference>